<reference evidence="2 3" key="1">
    <citation type="submission" date="2024-11" db="EMBL/GenBank/DDBJ databases">
        <title>Chromosome-level genome assembly of the freshwater bivalve Anodonta woodiana.</title>
        <authorList>
            <person name="Chen X."/>
        </authorList>
    </citation>
    <scope>NUCLEOTIDE SEQUENCE [LARGE SCALE GENOMIC DNA]</scope>
    <source>
        <strain evidence="2">MN2024</strain>
        <tissue evidence="2">Gills</tissue>
    </source>
</reference>
<evidence type="ECO:0000313" key="3">
    <source>
        <dbReference type="Proteomes" id="UP001634394"/>
    </source>
</evidence>
<dbReference type="EMBL" id="JBJQND010000002">
    <property type="protein sequence ID" value="KAL3887022.1"/>
    <property type="molecule type" value="Genomic_DNA"/>
</dbReference>
<name>A0ABD3XLQ1_SINWO</name>
<gene>
    <name evidence="2" type="ORF">ACJMK2_026978</name>
</gene>
<dbReference type="AlphaFoldDB" id="A0ABD3XLQ1"/>
<organism evidence="2 3">
    <name type="scientific">Sinanodonta woodiana</name>
    <name type="common">Chinese pond mussel</name>
    <name type="synonym">Anodonta woodiana</name>
    <dbReference type="NCBI Taxonomy" id="1069815"/>
    <lineage>
        <taxon>Eukaryota</taxon>
        <taxon>Metazoa</taxon>
        <taxon>Spiralia</taxon>
        <taxon>Lophotrochozoa</taxon>
        <taxon>Mollusca</taxon>
        <taxon>Bivalvia</taxon>
        <taxon>Autobranchia</taxon>
        <taxon>Heteroconchia</taxon>
        <taxon>Palaeoheterodonta</taxon>
        <taxon>Unionida</taxon>
        <taxon>Unionoidea</taxon>
        <taxon>Unionidae</taxon>
        <taxon>Unioninae</taxon>
        <taxon>Sinanodonta</taxon>
    </lineage>
</organism>
<evidence type="ECO:0000256" key="1">
    <source>
        <dbReference type="SAM" id="MobiDB-lite"/>
    </source>
</evidence>
<feature type="region of interest" description="Disordered" evidence="1">
    <location>
        <begin position="67"/>
        <end position="98"/>
    </location>
</feature>
<evidence type="ECO:0000313" key="2">
    <source>
        <dbReference type="EMBL" id="KAL3887022.1"/>
    </source>
</evidence>
<protein>
    <submittedName>
        <fullName evidence="2">Uncharacterized protein</fullName>
    </submittedName>
</protein>
<proteinExistence type="predicted"/>
<sequence>MSKTCTAVGRTNHNMMGKKFHFFTFPKHMERQKYEDPDHSDYVPSVFETAKRYTTYVQQKKMVRYGNKKAKKSTEKLNTAVIGSPTPTQQTPKKNSDN</sequence>
<comment type="caution">
    <text evidence="2">The sequence shown here is derived from an EMBL/GenBank/DDBJ whole genome shotgun (WGS) entry which is preliminary data.</text>
</comment>
<dbReference type="Proteomes" id="UP001634394">
    <property type="component" value="Unassembled WGS sequence"/>
</dbReference>
<keyword evidence="3" id="KW-1185">Reference proteome</keyword>
<feature type="compositionally biased region" description="Polar residues" evidence="1">
    <location>
        <begin position="85"/>
        <end position="98"/>
    </location>
</feature>
<accession>A0ABD3XLQ1</accession>